<dbReference type="Proteomes" id="UP000000600">
    <property type="component" value="Unassembled WGS sequence"/>
</dbReference>
<evidence type="ECO:0000313" key="3">
    <source>
        <dbReference type="Proteomes" id="UP000000600"/>
    </source>
</evidence>
<proteinExistence type="predicted"/>
<dbReference type="RefSeq" id="XP_001442296.1">
    <property type="nucleotide sequence ID" value="XM_001442259.1"/>
</dbReference>
<evidence type="ECO:0000256" key="1">
    <source>
        <dbReference type="SAM" id="Phobius"/>
    </source>
</evidence>
<dbReference type="KEGG" id="ptm:GSPATT00039060001"/>
<dbReference type="InParanoid" id="A0CVT2"/>
<keyword evidence="1" id="KW-1133">Transmembrane helix</keyword>
<dbReference type="AlphaFoldDB" id="A0CVT2"/>
<name>A0CVT2_PARTE</name>
<evidence type="ECO:0000313" key="2">
    <source>
        <dbReference type="EMBL" id="CAK74899.1"/>
    </source>
</evidence>
<dbReference type="EMBL" id="CT868205">
    <property type="protein sequence ID" value="CAK74899.1"/>
    <property type="molecule type" value="Genomic_DNA"/>
</dbReference>
<feature type="non-terminal residue" evidence="2">
    <location>
        <position position="210"/>
    </location>
</feature>
<sequence length="210" mass="24622">MKYVIDIFIGSSYSMMILSSFKKINQSKFIDNVKFIYKLLNYIRFIFSQISRTKPQKGCRYFFLKIIKSNNYFIYFFQSKKQSQFTINIFNYCMKLFMILIVLVFSTPSSVIYEFNANSQINDGWVIRDNDCFFYNCGGIFYFGQPLNDDNPIWISRLFSNLQDHSHILVEAKVLRMYTSDPFVIELDYITAQQSLTTSSSTSSVCSGSQ</sequence>
<dbReference type="HOGENOM" id="CLU_1312300_0_0_1"/>
<dbReference type="OrthoDB" id="28293at2759"/>
<keyword evidence="1" id="KW-0472">Membrane</keyword>
<protein>
    <submittedName>
        <fullName evidence="2">Uncharacterized protein</fullName>
    </submittedName>
</protein>
<keyword evidence="3" id="KW-1185">Reference proteome</keyword>
<organism evidence="2 3">
    <name type="scientific">Paramecium tetraurelia</name>
    <dbReference type="NCBI Taxonomy" id="5888"/>
    <lineage>
        <taxon>Eukaryota</taxon>
        <taxon>Sar</taxon>
        <taxon>Alveolata</taxon>
        <taxon>Ciliophora</taxon>
        <taxon>Intramacronucleata</taxon>
        <taxon>Oligohymenophorea</taxon>
        <taxon>Peniculida</taxon>
        <taxon>Parameciidae</taxon>
        <taxon>Paramecium</taxon>
    </lineage>
</organism>
<dbReference type="GeneID" id="5028083"/>
<feature type="transmembrane region" description="Helical" evidence="1">
    <location>
        <begin position="89"/>
        <end position="113"/>
    </location>
</feature>
<keyword evidence="1" id="KW-0812">Transmembrane</keyword>
<reference evidence="2 3" key="1">
    <citation type="journal article" date="2006" name="Nature">
        <title>Global trends of whole-genome duplications revealed by the ciliate Paramecium tetraurelia.</title>
        <authorList>
            <consortium name="Genoscope"/>
            <person name="Aury J.-M."/>
            <person name="Jaillon O."/>
            <person name="Duret L."/>
            <person name="Noel B."/>
            <person name="Jubin C."/>
            <person name="Porcel B.M."/>
            <person name="Segurens B."/>
            <person name="Daubin V."/>
            <person name="Anthouard V."/>
            <person name="Aiach N."/>
            <person name="Arnaiz O."/>
            <person name="Billaut A."/>
            <person name="Beisson J."/>
            <person name="Blanc I."/>
            <person name="Bouhouche K."/>
            <person name="Camara F."/>
            <person name="Duharcourt S."/>
            <person name="Guigo R."/>
            <person name="Gogendeau D."/>
            <person name="Katinka M."/>
            <person name="Keller A.-M."/>
            <person name="Kissmehl R."/>
            <person name="Klotz C."/>
            <person name="Koll F."/>
            <person name="Le Moue A."/>
            <person name="Lepere C."/>
            <person name="Malinsky S."/>
            <person name="Nowacki M."/>
            <person name="Nowak J.K."/>
            <person name="Plattner H."/>
            <person name="Poulain J."/>
            <person name="Ruiz F."/>
            <person name="Serrano V."/>
            <person name="Zagulski M."/>
            <person name="Dessen P."/>
            <person name="Betermier M."/>
            <person name="Weissenbach J."/>
            <person name="Scarpelli C."/>
            <person name="Schachter V."/>
            <person name="Sperling L."/>
            <person name="Meyer E."/>
            <person name="Cohen J."/>
            <person name="Wincker P."/>
        </authorList>
    </citation>
    <scope>NUCLEOTIDE SEQUENCE [LARGE SCALE GENOMIC DNA]</scope>
    <source>
        <strain evidence="2 3">Stock d4-2</strain>
    </source>
</reference>
<accession>A0CVT2</accession>
<gene>
    <name evidence="2" type="ORF">GSPATT00039060001</name>
</gene>